<dbReference type="KEGG" id="theu:HPC62_04085"/>
<evidence type="ECO:0000313" key="2">
    <source>
        <dbReference type="Proteomes" id="UP000505210"/>
    </source>
</evidence>
<reference evidence="1 2" key="1">
    <citation type="submission" date="2020-05" db="EMBL/GenBank/DDBJ databases">
        <title>Complete genome sequence of of a novel Thermoleptolyngbya strain isolated from hot springs of Ganzi, Sichuan China.</title>
        <authorList>
            <person name="Tang J."/>
            <person name="Daroch M."/>
            <person name="Li L."/>
            <person name="Waleron K."/>
            <person name="Waleron M."/>
            <person name="Waleron M."/>
        </authorList>
    </citation>
    <scope>NUCLEOTIDE SEQUENCE [LARGE SCALE GENOMIC DNA]</scope>
    <source>
        <strain evidence="1 2">PKUAC-SCTA183</strain>
    </source>
</reference>
<dbReference type="RefSeq" id="WP_172353865.1">
    <property type="nucleotide sequence ID" value="NZ_CP053661.1"/>
</dbReference>
<dbReference type="EMBL" id="CP053661">
    <property type="protein sequence ID" value="QKD81468.1"/>
    <property type="molecule type" value="Genomic_DNA"/>
</dbReference>
<sequence length="101" mass="11515">MTRLDAKLQTIRQKLQQTDVPLQLRVVSYLRMSCRVVDERGGRYSQMLAALHRHKADWWKTCHITQEGMLESSDAIVNMLLSPIAALHADSQPSRTLQLSA</sequence>
<proteinExistence type="predicted"/>
<name>A0A6M8B4V5_9CYAN</name>
<gene>
    <name evidence="1" type="ORF">HPC62_04085</name>
</gene>
<protein>
    <submittedName>
        <fullName evidence="1">Uncharacterized protein</fullName>
    </submittedName>
</protein>
<evidence type="ECO:0000313" key="1">
    <source>
        <dbReference type="EMBL" id="QKD81468.1"/>
    </source>
</evidence>
<accession>A0A6M8B4V5</accession>
<dbReference type="Proteomes" id="UP000505210">
    <property type="component" value="Chromosome"/>
</dbReference>
<keyword evidence="2" id="KW-1185">Reference proteome</keyword>
<organism evidence="1 2">
    <name type="scientific">Thermoleptolyngbya sichuanensis A183</name>
    <dbReference type="NCBI Taxonomy" id="2737172"/>
    <lineage>
        <taxon>Bacteria</taxon>
        <taxon>Bacillati</taxon>
        <taxon>Cyanobacteriota</taxon>
        <taxon>Cyanophyceae</taxon>
        <taxon>Oculatellales</taxon>
        <taxon>Oculatellaceae</taxon>
        <taxon>Thermoleptolyngbya</taxon>
        <taxon>Thermoleptolyngbya sichuanensis</taxon>
    </lineage>
</organism>
<dbReference type="AlphaFoldDB" id="A0A6M8B4V5"/>